<gene>
    <name evidence="11" type="ORF">G7Z17_g3921</name>
</gene>
<dbReference type="PROSITE" id="PS50850">
    <property type="entry name" value="MFS"/>
    <property type="match status" value="1"/>
</dbReference>
<evidence type="ECO:0000256" key="4">
    <source>
        <dbReference type="ARBA" id="ARBA00022692"/>
    </source>
</evidence>
<evidence type="ECO:0000256" key="6">
    <source>
        <dbReference type="ARBA" id="ARBA00023136"/>
    </source>
</evidence>
<keyword evidence="12" id="KW-1185">Reference proteome</keyword>
<feature type="compositionally biased region" description="Basic and acidic residues" evidence="8">
    <location>
        <begin position="494"/>
        <end position="523"/>
    </location>
</feature>
<feature type="compositionally biased region" description="Polar residues" evidence="8">
    <location>
        <begin position="22"/>
        <end position="33"/>
    </location>
</feature>
<feature type="compositionally biased region" description="Basic and acidic residues" evidence="8">
    <location>
        <begin position="1"/>
        <end position="20"/>
    </location>
</feature>
<comment type="caution">
    <text evidence="11">The sequence shown here is derived from an EMBL/GenBank/DDBJ whole genome shotgun (WGS) entry which is preliminary data.</text>
</comment>
<dbReference type="InterPro" id="IPR036259">
    <property type="entry name" value="MFS_trans_sf"/>
</dbReference>
<feature type="domain" description="Major facilitator superfamily (MFS) profile" evidence="10">
    <location>
        <begin position="61"/>
        <end position="483"/>
    </location>
</feature>
<feature type="region of interest" description="Disordered" evidence="8">
    <location>
        <begin position="478"/>
        <end position="534"/>
    </location>
</feature>
<evidence type="ECO:0000256" key="5">
    <source>
        <dbReference type="ARBA" id="ARBA00022989"/>
    </source>
</evidence>
<sequence length="587" mass="64167">MTADLESAHEKPATSEDGLHDQQCSEPDQTAVEQETKNIVVDWDGPDDPQNPRNWPAWKRMTQVVLGSLFLLTANLAATMFAPGAAALAKEFHITSSAITSLTVSIYLCGFAIGPMVIAPLSELYGRLVIYHVCNVIYIGFIIGCALAKNTGMFLVFRFLAGCASSGPLTVGGGTVADVVPPAQRGRAMSLLFVGPLLGPVLGPIIGGFVSQSIGWRWTFWIITILAGVTFTVSIFFLRETNAAVLLGWKAARLRKETGNTTLVSKMERNLTSRQLFVHAIARPTKLLILSPIVLLLSLLCAFVFGLLFILFTSFPTVFEEQYHFSAGISGLSYLGVGIGMAVSLGAFAAVSDKLQKALGDSPKPEGRLKPMMWVMPAVPVGIFWYGWAAEKQAHWIVPIIGTSFFGFGCLWVLMPSQLYMVDAFGPEAAASALAANTILRCLFAAFIPLAAPSLGIMDLFYHLQRFSPGDCRLGEEKWSSDQADLPTPLTKADTNRRDEQQKAETVRKAAGRRKAEEERLAKEGSTVTETKMKRRGGSALGALLVTTPQEMREEEARGLTLETRMRLERERRARADFLLFHSMHNN</sequence>
<dbReference type="EMBL" id="JAANBB010000051">
    <property type="protein sequence ID" value="KAF7553055.1"/>
    <property type="molecule type" value="Genomic_DNA"/>
</dbReference>
<keyword evidence="7" id="KW-0325">Glycoprotein</keyword>
<evidence type="ECO:0000256" key="9">
    <source>
        <dbReference type="SAM" id="Phobius"/>
    </source>
</evidence>
<dbReference type="Gene3D" id="1.20.1250.20">
    <property type="entry name" value="MFS general substrate transporter like domains"/>
    <property type="match status" value="1"/>
</dbReference>
<protein>
    <recommendedName>
        <fullName evidence="10">Major facilitator superfamily (MFS) profile domain-containing protein</fullName>
    </recommendedName>
</protein>
<feature type="transmembrane region" description="Helical" evidence="9">
    <location>
        <begin position="101"/>
        <end position="122"/>
    </location>
</feature>
<keyword evidence="5 9" id="KW-1133">Transmembrane helix</keyword>
<reference evidence="11" key="1">
    <citation type="submission" date="2020-03" db="EMBL/GenBank/DDBJ databases">
        <title>Draft Genome Sequence of Cylindrodendrum hubeiense.</title>
        <authorList>
            <person name="Buettner E."/>
            <person name="Kellner H."/>
        </authorList>
    </citation>
    <scope>NUCLEOTIDE SEQUENCE</scope>
    <source>
        <strain evidence="11">IHI 201604</strain>
    </source>
</reference>
<evidence type="ECO:0000259" key="10">
    <source>
        <dbReference type="PROSITE" id="PS50850"/>
    </source>
</evidence>
<evidence type="ECO:0000256" key="1">
    <source>
        <dbReference type="ARBA" id="ARBA00004651"/>
    </source>
</evidence>
<dbReference type="OrthoDB" id="5296287at2759"/>
<feature type="transmembrane region" description="Helical" evidence="9">
    <location>
        <begin position="332"/>
        <end position="351"/>
    </location>
</feature>
<organism evidence="11 12">
    <name type="scientific">Cylindrodendrum hubeiense</name>
    <dbReference type="NCBI Taxonomy" id="595255"/>
    <lineage>
        <taxon>Eukaryota</taxon>
        <taxon>Fungi</taxon>
        <taxon>Dikarya</taxon>
        <taxon>Ascomycota</taxon>
        <taxon>Pezizomycotina</taxon>
        <taxon>Sordariomycetes</taxon>
        <taxon>Hypocreomycetidae</taxon>
        <taxon>Hypocreales</taxon>
        <taxon>Nectriaceae</taxon>
        <taxon>Cylindrodendrum</taxon>
    </lineage>
</organism>
<feature type="transmembrane region" description="Helical" evidence="9">
    <location>
        <begin position="128"/>
        <end position="148"/>
    </location>
</feature>
<dbReference type="AlphaFoldDB" id="A0A9P5LJH1"/>
<evidence type="ECO:0000256" key="8">
    <source>
        <dbReference type="SAM" id="MobiDB-lite"/>
    </source>
</evidence>
<feature type="transmembrane region" description="Helical" evidence="9">
    <location>
        <begin position="64"/>
        <end position="89"/>
    </location>
</feature>
<dbReference type="PANTHER" id="PTHR23502:SF135">
    <property type="entry name" value="MAJOR FACILITATOR SUPERFAMILY (MFS) PROFILE DOMAIN-CONTAINING PROTEIN-RELATED"/>
    <property type="match status" value="1"/>
</dbReference>
<feature type="transmembrane region" description="Helical" evidence="9">
    <location>
        <begin position="287"/>
        <end position="312"/>
    </location>
</feature>
<dbReference type="PANTHER" id="PTHR23502">
    <property type="entry name" value="MAJOR FACILITATOR SUPERFAMILY"/>
    <property type="match status" value="1"/>
</dbReference>
<dbReference type="FunFam" id="1.20.1250.20:FF:000082">
    <property type="entry name" value="MFS multidrug transporter, putative"/>
    <property type="match status" value="1"/>
</dbReference>
<evidence type="ECO:0000256" key="2">
    <source>
        <dbReference type="ARBA" id="ARBA00008335"/>
    </source>
</evidence>
<comment type="subcellular location">
    <subcellularLocation>
        <location evidence="1">Cell membrane</location>
        <topology evidence="1">Multi-pass membrane protein</topology>
    </subcellularLocation>
</comment>
<dbReference type="Proteomes" id="UP000722485">
    <property type="component" value="Unassembled WGS sequence"/>
</dbReference>
<keyword evidence="6 9" id="KW-0472">Membrane</keyword>
<proteinExistence type="inferred from homology"/>
<dbReference type="SUPFAM" id="SSF103473">
    <property type="entry name" value="MFS general substrate transporter"/>
    <property type="match status" value="1"/>
</dbReference>
<keyword evidence="4 9" id="KW-0812">Transmembrane</keyword>
<keyword evidence="3" id="KW-1003">Cell membrane</keyword>
<evidence type="ECO:0000256" key="3">
    <source>
        <dbReference type="ARBA" id="ARBA00022475"/>
    </source>
</evidence>
<feature type="region of interest" description="Disordered" evidence="8">
    <location>
        <begin position="1"/>
        <end position="36"/>
    </location>
</feature>
<feature type="transmembrane region" description="Helical" evidence="9">
    <location>
        <begin position="218"/>
        <end position="238"/>
    </location>
</feature>
<evidence type="ECO:0000256" key="7">
    <source>
        <dbReference type="ARBA" id="ARBA00023180"/>
    </source>
</evidence>
<dbReference type="CDD" id="cd17323">
    <property type="entry name" value="MFS_Tpo1_MDR_like"/>
    <property type="match status" value="1"/>
</dbReference>
<dbReference type="InterPro" id="IPR011701">
    <property type="entry name" value="MFS"/>
</dbReference>
<feature type="transmembrane region" description="Helical" evidence="9">
    <location>
        <begin position="396"/>
        <end position="415"/>
    </location>
</feature>
<dbReference type="InterPro" id="IPR020846">
    <property type="entry name" value="MFS_dom"/>
</dbReference>
<feature type="transmembrane region" description="Helical" evidence="9">
    <location>
        <begin position="372"/>
        <end position="390"/>
    </location>
</feature>
<dbReference type="GO" id="GO:0022857">
    <property type="term" value="F:transmembrane transporter activity"/>
    <property type="evidence" value="ECO:0007669"/>
    <property type="project" value="InterPro"/>
</dbReference>
<dbReference type="Pfam" id="PF07690">
    <property type="entry name" value="MFS_1"/>
    <property type="match status" value="1"/>
</dbReference>
<dbReference type="GO" id="GO:0005886">
    <property type="term" value="C:plasma membrane"/>
    <property type="evidence" value="ECO:0007669"/>
    <property type="project" value="UniProtKB-SubCell"/>
</dbReference>
<name>A0A9P5LJH1_9HYPO</name>
<comment type="similarity">
    <text evidence="2">Belongs to the major facilitator superfamily.</text>
</comment>
<feature type="transmembrane region" description="Helical" evidence="9">
    <location>
        <begin position="191"/>
        <end position="212"/>
    </location>
</feature>
<evidence type="ECO:0000313" key="11">
    <source>
        <dbReference type="EMBL" id="KAF7553055.1"/>
    </source>
</evidence>
<evidence type="ECO:0000313" key="12">
    <source>
        <dbReference type="Proteomes" id="UP000722485"/>
    </source>
</evidence>
<accession>A0A9P5LJH1</accession>